<feature type="non-terminal residue" evidence="2">
    <location>
        <position position="118"/>
    </location>
</feature>
<feature type="non-terminal residue" evidence="2">
    <location>
        <position position="1"/>
    </location>
</feature>
<evidence type="ECO:0000313" key="2">
    <source>
        <dbReference type="EMBL" id="KAL0176618.1"/>
    </source>
</evidence>
<sequence length="118" mass="13106">IEEKALLFLPDICQVHPQMSLCYHHGRHRSAHSSGDLLSGMESKIRGADQGKDPDLYPGLSANQPGMPQAPPLSAMKQQPDLLLHMPCHLSEGLDGREGALRENVSPTERERLTYREI</sequence>
<evidence type="ECO:0000313" key="3">
    <source>
        <dbReference type="Proteomes" id="UP001529510"/>
    </source>
</evidence>
<name>A0ABD0PRF5_CIRMR</name>
<accession>A0ABD0PRF5</accession>
<keyword evidence="3" id="KW-1185">Reference proteome</keyword>
<dbReference type="Proteomes" id="UP001529510">
    <property type="component" value="Unassembled WGS sequence"/>
</dbReference>
<feature type="compositionally biased region" description="Basic and acidic residues" evidence="1">
    <location>
        <begin position="45"/>
        <end position="55"/>
    </location>
</feature>
<feature type="region of interest" description="Disordered" evidence="1">
    <location>
        <begin position="45"/>
        <end position="74"/>
    </location>
</feature>
<protein>
    <submittedName>
        <fullName evidence="2">Uncharacterized protein</fullName>
    </submittedName>
</protein>
<dbReference type="EMBL" id="JAMKFB020000014">
    <property type="protein sequence ID" value="KAL0176618.1"/>
    <property type="molecule type" value="Genomic_DNA"/>
</dbReference>
<evidence type="ECO:0000256" key="1">
    <source>
        <dbReference type="SAM" id="MobiDB-lite"/>
    </source>
</evidence>
<organism evidence="2 3">
    <name type="scientific">Cirrhinus mrigala</name>
    <name type="common">Mrigala</name>
    <dbReference type="NCBI Taxonomy" id="683832"/>
    <lineage>
        <taxon>Eukaryota</taxon>
        <taxon>Metazoa</taxon>
        <taxon>Chordata</taxon>
        <taxon>Craniata</taxon>
        <taxon>Vertebrata</taxon>
        <taxon>Euteleostomi</taxon>
        <taxon>Actinopterygii</taxon>
        <taxon>Neopterygii</taxon>
        <taxon>Teleostei</taxon>
        <taxon>Ostariophysi</taxon>
        <taxon>Cypriniformes</taxon>
        <taxon>Cyprinidae</taxon>
        <taxon>Labeoninae</taxon>
        <taxon>Labeonini</taxon>
        <taxon>Cirrhinus</taxon>
    </lineage>
</organism>
<reference evidence="2 3" key="1">
    <citation type="submission" date="2024-05" db="EMBL/GenBank/DDBJ databases">
        <title>Genome sequencing and assembly of Indian major carp, Cirrhinus mrigala (Hamilton, 1822).</title>
        <authorList>
            <person name="Mohindra V."/>
            <person name="Chowdhury L.M."/>
            <person name="Lal K."/>
            <person name="Jena J.K."/>
        </authorList>
    </citation>
    <scope>NUCLEOTIDE SEQUENCE [LARGE SCALE GENOMIC DNA]</scope>
    <source>
        <strain evidence="2">CM1030</strain>
        <tissue evidence="2">Blood</tissue>
    </source>
</reference>
<comment type="caution">
    <text evidence="2">The sequence shown here is derived from an EMBL/GenBank/DDBJ whole genome shotgun (WGS) entry which is preliminary data.</text>
</comment>
<proteinExistence type="predicted"/>
<dbReference type="AlphaFoldDB" id="A0ABD0PRF5"/>
<gene>
    <name evidence="2" type="ORF">M9458_028948</name>
</gene>